<evidence type="ECO:0000313" key="2">
    <source>
        <dbReference type="Proteomes" id="UP000428260"/>
    </source>
</evidence>
<accession>A0A6I6JXA0</accession>
<dbReference type="AlphaFoldDB" id="A0A6I6JXA0"/>
<dbReference type="EMBL" id="CP046401">
    <property type="protein sequence ID" value="QGY47786.1"/>
    <property type="molecule type" value="Genomic_DNA"/>
</dbReference>
<sequence>MNKYLTAKNIENADLIAVFQRCPFEEATSDCPFILYHRLNDMKEQIRQLNTLDEATLQQLRSFHRSCIVVRRSQMELNEANSNEL</sequence>
<gene>
    <name evidence="1" type="ORF">GM418_30225</name>
</gene>
<reference evidence="1 2" key="1">
    <citation type="submission" date="2019-11" db="EMBL/GenBank/DDBJ databases">
        <authorList>
            <person name="Zheng R.K."/>
            <person name="Sun C.M."/>
        </authorList>
    </citation>
    <scope>NUCLEOTIDE SEQUENCE [LARGE SCALE GENOMIC DNA]</scope>
    <source>
        <strain evidence="1 2">WC007</strain>
    </source>
</reference>
<proteinExistence type="predicted"/>
<dbReference type="Proteomes" id="UP000428260">
    <property type="component" value="Chromosome"/>
</dbReference>
<dbReference type="RefSeq" id="WP_158871985.1">
    <property type="nucleotide sequence ID" value="NZ_CP046401.1"/>
</dbReference>
<dbReference type="KEGG" id="mcos:GM418_30225"/>
<name>A0A6I6JXA0_9BACT</name>
<protein>
    <submittedName>
        <fullName evidence="1">Uncharacterized protein</fullName>
    </submittedName>
</protein>
<evidence type="ECO:0000313" key="1">
    <source>
        <dbReference type="EMBL" id="QGY47786.1"/>
    </source>
</evidence>
<keyword evidence="2" id="KW-1185">Reference proteome</keyword>
<organism evidence="1 2">
    <name type="scientific">Maribellus comscasis</name>
    <dbReference type="NCBI Taxonomy" id="2681766"/>
    <lineage>
        <taxon>Bacteria</taxon>
        <taxon>Pseudomonadati</taxon>
        <taxon>Bacteroidota</taxon>
        <taxon>Bacteroidia</taxon>
        <taxon>Marinilabiliales</taxon>
        <taxon>Prolixibacteraceae</taxon>
        <taxon>Maribellus</taxon>
    </lineage>
</organism>